<evidence type="ECO:0000313" key="4">
    <source>
        <dbReference type="Proteomes" id="UP000887577"/>
    </source>
</evidence>
<sequence length="288" mass="32445">MIVSDFVKVTTLTLIIAFACVIYAIPGQVIIKRFSKEQCKFNPCLNGGKCVPGKIACECPGGWMGRYCHRRCRNIYQSCDRWAMEEKCEVVRTQTNFFDINCAVSCKMCVADPSVKLSPIPLPPALEPLQFMMGKWYSQAAKGLRYPTDMSGNEYEEILDVMPAEVPMFGAPSLNLTCTAWEGDDIRITHGFLTIKPNSNPPEIAILSSSNEGLNMVELGTLSNHAVTLNISYMQVHPAMNNDILPLGATRRFKRSGQFLEMTVARLFPNKRISQFKKMFRKVKNYPY</sequence>
<keyword evidence="2" id="KW-0812">Transmembrane</keyword>
<dbReference type="WBParaSite" id="PSU_v2.g3276.t1">
    <property type="protein sequence ID" value="PSU_v2.g3276.t1"/>
    <property type="gene ID" value="PSU_v2.g3276"/>
</dbReference>
<dbReference type="Gene3D" id="2.10.25.10">
    <property type="entry name" value="Laminin"/>
    <property type="match status" value="1"/>
</dbReference>
<dbReference type="Pfam" id="PF08768">
    <property type="entry name" value="THAP4_heme-bd"/>
    <property type="match status" value="1"/>
</dbReference>
<dbReference type="AlphaFoldDB" id="A0A914YR84"/>
<feature type="transmembrane region" description="Helical" evidence="2">
    <location>
        <begin position="6"/>
        <end position="26"/>
    </location>
</feature>
<dbReference type="Proteomes" id="UP000887577">
    <property type="component" value="Unplaced"/>
</dbReference>
<dbReference type="Gene3D" id="2.40.128.20">
    <property type="match status" value="1"/>
</dbReference>
<keyword evidence="2" id="KW-0472">Membrane</keyword>
<dbReference type="InterPro" id="IPR000742">
    <property type="entry name" value="EGF"/>
</dbReference>
<evidence type="ECO:0000256" key="1">
    <source>
        <dbReference type="PROSITE-ProRule" id="PRU00076"/>
    </source>
</evidence>
<dbReference type="SUPFAM" id="SSF57196">
    <property type="entry name" value="EGF/Laminin"/>
    <property type="match status" value="1"/>
</dbReference>
<dbReference type="InterPro" id="IPR012674">
    <property type="entry name" value="Calycin"/>
</dbReference>
<evidence type="ECO:0000259" key="3">
    <source>
        <dbReference type="PROSITE" id="PS50026"/>
    </source>
</evidence>
<dbReference type="PROSITE" id="PS50026">
    <property type="entry name" value="EGF_3"/>
    <property type="match status" value="1"/>
</dbReference>
<dbReference type="PANTHER" id="PTHR15854:SF1">
    <property type="entry name" value="PROTEIN MALE ABNORMAL 7"/>
    <property type="match status" value="1"/>
</dbReference>
<keyword evidence="1" id="KW-1015">Disulfide bond</keyword>
<evidence type="ECO:0000256" key="2">
    <source>
        <dbReference type="SAM" id="Phobius"/>
    </source>
</evidence>
<feature type="disulfide bond" evidence="1">
    <location>
        <begin position="59"/>
        <end position="68"/>
    </location>
</feature>
<protein>
    <submittedName>
        <fullName evidence="5">EGF-like domain-containing protein</fullName>
    </submittedName>
</protein>
<keyword evidence="2" id="KW-1133">Transmembrane helix</keyword>
<dbReference type="PROSITE" id="PS00022">
    <property type="entry name" value="EGF_1"/>
    <property type="match status" value="1"/>
</dbReference>
<dbReference type="InterPro" id="IPR014878">
    <property type="entry name" value="THAP4-like_heme-bd"/>
</dbReference>
<keyword evidence="4" id="KW-1185">Reference proteome</keyword>
<dbReference type="PANTHER" id="PTHR15854">
    <property type="entry name" value="THAP4 PROTEIN"/>
    <property type="match status" value="1"/>
</dbReference>
<name>A0A914YR84_9BILA</name>
<comment type="caution">
    <text evidence="1">Lacks conserved residue(s) required for the propagation of feature annotation.</text>
</comment>
<evidence type="ECO:0000313" key="5">
    <source>
        <dbReference type="WBParaSite" id="PSU_v2.g3276.t1"/>
    </source>
</evidence>
<keyword evidence="1" id="KW-0245">EGF-like domain</keyword>
<organism evidence="4 5">
    <name type="scientific">Panagrolaimus superbus</name>
    <dbReference type="NCBI Taxonomy" id="310955"/>
    <lineage>
        <taxon>Eukaryota</taxon>
        <taxon>Metazoa</taxon>
        <taxon>Ecdysozoa</taxon>
        <taxon>Nematoda</taxon>
        <taxon>Chromadorea</taxon>
        <taxon>Rhabditida</taxon>
        <taxon>Tylenchina</taxon>
        <taxon>Panagrolaimomorpha</taxon>
        <taxon>Panagrolaimoidea</taxon>
        <taxon>Panagrolaimidae</taxon>
        <taxon>Panagrolaimus</taxon>
    </lineage>
</organism>
<accession>A0A914YR84</accession>
<reference evidence="5" key="1">
    <citation type="submission" date="2022-11" db="UniProtKB">
        <authorList>
            <consortium name="WormBaseParasite"/>
        </authorList>
    </citation>
    <scope>IDENTIFICATION</scope>
</reference>
<feature type="domain" description="EGF-like" evidence="3">
    <location>
        <begin position="35"/>
        <end position="69"/>
    </location>
</feature>
<dbReference type="SUPFAM" id="SSF50814">
    <property type="entry name" value="Lipocalins"/>
    <property type="match status" value="1"/>
</dbReference>
<dbReference type="InterPro" id="IPR045165">
    <property type="entry name" value="Nitrobindin"/>
</dbReference>
<proteinExistence type="predicted"/>
<dbReference type="CDD" id="cd00054">
    <property type="entry name" value="EGF_CA"/>
    <property type="match status" value="1"/>
</dbReference>